<feature type="binding site" evidence="2">
    <location>
        <position position="13"/>
    </location>
    <ligand>
        <name>Zn(2+)</name>
        <dbReference type="ChEBI" id="CHEBI:29105"/>
        <label>2</label>
    </ligand>
</feature>
<reference evidence="3 4" key="1">
    <citation type="journal article" date="2007" name="Nature">
        <title>Evolution of genes and genomes on the Drosophila phylogeny.</title>
        <authorList>
            <consortium name="Drosophila 12 Genomes Consortium"/>
            <person name="Clark A.G."/>
            <person name="Eisen M.B."/>
            <person name="Smith D.R."/>
            <person name="Bergman C.M."/>
            <person name="Oliver B."/>
            <person name="Markow T.A."/>
            <person name="Kaufman T.C."/>
            <person name="Kellis M."/>
            <person name="Gelbart W."/>
            <person name="Iyer V.N."/>
            <person name="Pollard D.A."/>
            <person name="Sackton T.B."/>
            <person name="Larracuente A.M."/>
            <person name="Singh N.D."/>
            <person name="Abad J.P."/>
            <person name="Abt D.N."/>
            <person name="Adryan B."/>
            <person name="Aguade M."/>
            <person name="Akashi H."/>
            <person name="Anderson W.W."/>
            <person name="Aquadro C.F."/>
            <person name="Ardell D.H."/>
            <person name="Arguello R."/>
            <person name="Artieri C.G."/>
            <person name="Barbash D.A."/>
            <person name="Barker D."/>
            <person name="Barsanti P."/>
            <person name="Batterham P."/>
            <person name="Batzoglou S."/>
            <person name="Begun D."/>
            <person name="Bhutkar A."/>
            <person name="Blanco E."/>
            <person name="Bosak S.A."/>
            <person name="Bradley R.K."/>
            <person name="Brand A.D."/>
            <person name="Brent M.R."/>
            <person name="Brooks A.N."/>
            <person name="Brown R.H."/>
            <person name="Butlin R.K."/>
            <person name="Caggese C."/>
            <person name="Calvi B.R."/>
            <person name="Bernardo de Carvalho A."/>
            <person name="Caspi A."/>
            <person name="Castrezana S."/>
            <person name="Celniker S.E."/>
            <person name="Chang J.L."/>
            <person name="Chapple C."/>
            <person name="Chatterji S."/>
            <person name="Chinwalla A."/>
            <person name="Civetta A."/>
            <person name="Clifton S.W."/>
            <person name="Comeron J.M."/>
            <person name="Costello J.C."/>
            <person name="Coyne J.A."/>
            <person name="Daub J."/>
            <person name="David R.G."/>
            <person name="Delcher A.L."/>
            <person name="Delehaunty K."/>
            <person name="Do C.B."/>
            <person name="Ebling H."/>
            <person name="Edwards K."/>
            <person name="Eickbush T."/>
            <person name="Evans J.D."/>
            <person name="Filipski A."/>
            <person name="Findeiss S."/>
            <person name="Freyhult E."/>
            <person name="Fulton L."/>
            <person name="Fulton R."/>
            <person name="Garcia A.C."/>
            <person name="Gardiner A."/>
            <person name="Garfield D.A."/>
            <person name="Garvin B.E."/>
            <person name="Gibson G."/>
            <person name="Gilbert D."/>
            <person name="Gnerre S."/>
            <person name="Godfrey J."/>
            <person name="Good R."/>
            <person name="Gotea V."/>
            <person name="Gravely B."/>
            <person name="Greenberg A.J."/>
            <person name="Griffiths-Jones S."/>
            <person name="Gross S."/>
            <person name="Guigo R."/>
            <person name="Gustafson E.A."/>
            <person name="Haerty W."/>
            <person name="Hahn M.W."/>
            <person name="Halligan D.L."/>
            <person name="Halpern A.L."/>
            <person name="Halter G.M."/>
            <person name="Han M.V."/>
            <person name="Heger A."/>
            <person name="Hillier L."/>
            <person name="Hinrichs A.S."/>
            <person name="Holmes I."/>
            <person name="Hoskins R.A."/>
            <person name="Hubisz M.J."/>
            <person name="Hultmark D."/>
            <person name="Huntley M.A."/>
            <person name="Jaffe D.B."/>
            <person name="Jagadeeshan S."/>
            <person name="Jeck W.R."/>
            <person name="Johnson J."/>
            <person name="Jones C.D."/>
            <person name="Jordan W.C."/>
            <person name="Karpen G.H."/>
            <person name="Kataoka E."/>
            <person name="Keightley P.D."/>
            <person name="Kheradpour P."/>
            <person name="Kirkness E.F."/>
            <person name="Koerich L.B."/>
            <person name="Kristiansen K."/>
            <person name="Kudrna D."/>
            <person name="Kulathinal R.J."/>
            <person name="Kumar S."/>
            <person name="Kwok R."/>
            <person name="Lander E."/>
            <person name="Langley C.H."/>
            <person name="Lapoint R."/>
            <person name="Lazzaro B.P."/>
            <person name="Lee S.J."/>
            <person name="Levesque L."/>
            <person name="Li R."/>
            <person name="Lin C.F."/>
            <person name="Lin M.F."/>
            <person name="Lindblad-Toh K."/>
            <person name="Llopart A."/>
            <person name="Long M."/>
            <person name="Low L."/>
            <person name="Lozovsky E."/>
            <person name="Lu J."/>
            <person name="Luo M."/>
            <person name="Machado C.A."/>
            <person name="Makalowski W."/>
            <person name="Marzo M."/>
            <person name="Matsuda M."/>
            <person name="Matzkin L."/>
            <person name="McAllister B."/>
            <person name="McBride C.S."/>
            <person name="McKernan B."/>
            <person name="McKernan K."/>
            <person name="Mendez-Lago M."/>
            <person name="Minx P."/>
            <person name="Mollenhauer M.U."/>
            <person name="Montooth K."/>
            <person name="Mount S.M."/>
            <person name="Mu X."/>
            <person name="Myers E."/>
            <person name="Negre B."/>
            <person name="Newfeld S."/>
            <person name="Nielsen R."/>
            <person name="Noor M.A."/>
            <person name="O'Grady P."/>
            <person name="Pachter L."/>
            <person name="Papaceit M."/>
            <person name="Parisi M.J."/>
            <person name="Parisi M."/>
            <person name="Parts L."/>
            <person name="Pedersen J.S."/>
            <person name="Pesole G."/>
            <person name="Phillippy A.M."/>
            <person name="Ponting C.P."/>
            <person name="Pop M."/>
            <person name="Porcelli D."/>
            <person name="Powell J.R."/>
            <person name="Prohaska S."/>
            <person name="Pruitt K."/>
            <person name="Puig M."/>
            <person name="Quesneville H."/>
            <person name="Ram K.R."/>
            <person name="Rand D."/>
            <person name="Rasmussen M.D."/>
            <person name="Reed L.K."/>
            <person name="Reenan R."/>
            <person name="Reily A."/>
            <person name="Remington K.A."/>
            <person name="Rieger T.T."/>
            <person name="Ritchie M.G."/>
            <person name="Robin C."/>
            <person name="Rogers Y.H."/>
            <person name="Rohde C."/>
            <person name="Rozas J."/>
            <person name="Rubenfield M.J."/>
            <person name="Ruiz A."/>
            <person name="Russo S."/>
            <person name="Salzberg S.L."/>
            <person name="Sanchez-Gracia A."/>
            <person name="Saranga D.J."/>
            <person name="Sato H."/>
            <person name="Schaeffer S.W."/>
            <person name="Schatz M.C."/>
            <person name="Schlenke T."/>
            <person name="Schwartz R."/>
            <person name="Segarra C."/>
            <person name="Singh R.S."/>
            <person name="Sirot L."/>
            <person name="Sirota M."/>
            <person name="Sisneros N.B."/>
            <person name="Smith C.D."/>
            <person name="Smith T.F."/>
            <person name="Spieth J."/>
            <person name="Stage D.E."/>
            <person name="Stark A."/>
            <person name="Stephan W."/>
            <person name="Strausberg R.L."/>
            <person name="Strempel S."/>
            <person name="Sturgill D."/>
            <person name="Sutton G."/>
            <person name="Sutton G.G."/>
            <person name="Tao W."/>
            <person name="Teichmann S."/>
            <person name="Tobari Y.N."/>
            <person name="Tomimura Y."/>
            <person name="Tsolas J.M."/>
            <person name="Valente V.L."/>
            <person name="Venter E."/>
            <person name="Venter J.C."/>
            <person name="Vicario S."/>
            <person name="Vieira F.G."/>
            <person name="Vilella A.J."/>
            <person name="Villasante A."/>
            <person name="Walenz B."/>
            <person name="Wang J."/>
            <person name="Wasserman M."/>
            <person name="Watts T."/>
            <person name="Wilson D."/>
            <person name="Wilson R.K."/>
            <person name="Wing R.A."/>
            <person name="Wolfner M.F."/>
            <person name="Wong A."/>
            <person name="Wong G.K."/>
            <person name="Wu C.I."/>
            <person name="Wu G."/>
            <person name="Yamamoto D."/>
            <person name="Yang H.P."/>
            <person name="Yang S.P."/>
            <person name="Yorke J.A."/>
            <person name="Yoshida K."/>
            <person name="Zdobnov E."/>
            <person name="Zhang P."/>
            <person name="Zhang Y."/>
            <person name="Zimin A.V."/>
            <person name="Baldwin J."/>
            <person name="Abdouelleil A."/>
            <person name="Abdulkadir J."/>
            <person name="Abebe A."/>
            <person name="Abera B."/>
            <person name="Abreu J."/>
            <person name="Acer S.C."/>
            <person name="Aftuck L."/>
            <person name="Alexander A."/>
            <person name="An P."/>
            <person name="Anderson E."/>
            <person name="Anderson S."/>
            <person name="Arachi H."/>
            <person name="Azer M."/>
            <person name="Bachantsang P."/>
            <person name="Barry A."/>
            <person name="Bayul T."/>
            <person name="Berlin A."/>
            <person name="Bessette D."/>
            <person name="Bloom T."/>
            <person name="Blye J."/>
            <person name="Boguslavskiy L."/>
            <person name="Bonnet C."/>
            <person name="Boukhgalter B."/>
            <person name="Bourzgui I."/>
            <person name="Brown A."/>
            <person name="Cahill P."/>
            <person name="Channer S."/>
            <person name="Cheshatsang Y."/>
            <person name="Chuda L."/>
            <person name="Citroen M."/>
            <person name="Collymore A."/>
            <person name="Cooke P."/>
            <person name="Costello M."/>
            <person name="D'Aco K."/>
            <person name="Daza R."/>
            <person name="De Haan G."/>
            <person name="DeGray S."/>
            <person name="DeMaso C."/>
            <person name="Dhargay N."/>
            <person name="Dooley K."/>
            <person name="Dooley E."/>
            <person name="Doricent M."/>
            <person name="Dorje P."/>
            <person name="Dorjee K."/>
            <person name="Dupes A."/>
            <person name="Elong R."/>
            <person name="Falk J."/>
            <person name="Farina A."/>
            <person name="Faro S."/>
            <person name="Ferguson D."/>
            <person name="Fisher S."/>
            <person name="Foley C.D."/>
            <person name="Franke A."/>
            <person name="Friedrich D."/>
            <person name="Gadbois L."/>
            <person name="Gearin G."/>
            <person name="Gearin C.R."/>
            <person name="Giannoukos G."/>
            <person name="Goode T."/>
            <person name="Graham J."/>
            <person name="Grandbois E."/>
            <person name="Grewal S."/>
            <person name="Gyaltsen K."/>
            <person name="Hafez N."/>
            <person name="Hagos B."/>
            <person name="Hall J."/>
            <person name="Henson C."/>
            <person name="Hollinger A."/>
            <person name="Honan T."/>
            <person name="Huard M.D."/>
            <person name="Hughes L."/>
            <person name="Hurhula B."/>
            <person name="Husby M.E."/>
            <person name="Kamat A."/>
            <person name="Kanga B."/>
            <person name="Kashin S."/>
            <person name="Khazanovich D."/>
            <person name="Kisner P."/>
            <person name="Lance K."/>
            <person name="Lara M."/>
            <person name="Lee W."/>
            <person name="Lennon N."/>
            <person name="Letendre F."/>
            <person name="LeVine R."/>
            <person name="Lipovsky A."/>
            <person name="Liu X."/>
            <person name="Liu J."/>
            <person name="Liu S."/>
            <person name="Lokyitsang T."/>
            <person name="Lokyitsang Y."/>
            <person name="Lubonja R."/>
            <person name="Lui A."/>
            <person name="MacDonald P."/>
            <person name="Magnisalis V."/>
            <person name="Maru K."/>
            <person name="Matthews C."/>
            <person name="McCusker W."/>
            <person name="McDonough S."/>
            <person name="Mehta T."/>
            <person name="Meldrim J."/>
            <person name="Meneus L."/>
            <person name="Mihai O."/>
            <person name="Mihalev A."/>
            <person name="Mihova T."/>
            <person name="Mittelman R."/>
            <person name="Mlenga V."/>
            <person name="Montmayeur A."/>
            <person name="Mulrain L."/>
            <person name="Navidi A."/>
            <person name="Naylor J."/>
            <person name="Negash T."/>
            <person name="Nguyen T."/>
            <person name="Nguyen N."/>
            <person name="Nicol R."/>
            <person name="Norbu C."/>
            <person name="Norbu N."/>
            <person name="Novod N."/>
            <person name="O'Neill B."/>
            <person name="Osman S."/>
            <person name="Markiewicz E."/>
            <person name="Oyono O.L."/>
            <person name="Patti C."/>
            <person name="Phunkhang P."/>
            <person name="Pierre F."/>
            <person name="Priest M."/>
            <person name="Raghuraman S."/>
            <person name="Rege F."/>
            <person name="Reyes R."/>
            <person name="Rise C."/>
            <person name="Rogov P."/>
            <person name="Ross K."/>
            <person name="Ryan E."/>
            <person name="Settipalli S."/>
            <person name="Shea T."/>
            <person name="Sherpa N."/>
            <person name="Shi L."/>
            <person name="Shih D."/>
            <person name="Sparrow T."/>
            <person name="Spaulding J."/>
            <person name="Stalker J."/>
            <person name="Stange-Thomann N."/>
            <person name="Stavropoulos S."/>
            <person name="Stone C."/>
            <person name="Strader C."/>
            <person name="Tesfaye S."/>
            <person name="Thomson T."/>
            <person name="Thoulutsang Y."/>
            <person name="Thoulutsang D."/>
            <person name="Topham K."/>
            <person name="Topping I."/>
            <person name="Tsamla T."/>
            <person name="Vassiliev H."/>
            <person name="Vo A."/>
            <person name="Wangchuk T."/>
            <person name="Wangdi T."/>
            <person name="Weiand M."/>
            <person name="Wilkinson J."/>
            <person name="Wilson A."/>
            <person name="Yadav S."/>
            <person name="Young G."/>
            <person name="Yu Q."/>
            <person name="Zembek L."/>
            <person name="Zhong D."/>
            <person name="Zimmer A."/>
            <person name="Zwirko Z."/>
            <person name="Jaffe D.B."/>
            <person name="Alvarez P."/>
            <person name="Brockman W."/>
            <person name="Butler J."/>
            <person name="Chin C."/>
            <person name="Gnerre S."/>
            <person name="Grabherr M."/>
            <person name="Kleber M."/>
            <person name="Mauceli E."/>
            <person name="MacCallum I."/>
        </authorList>
    </citation>
    <scope>NUCLEOTIDE SEQUENCE [LARGE SCALE GENOMIC DNA]</scope>
    <source>
        <strain evidence="4">MSH-3 / Tucson 14011-0111.49</strain>
    </source>
</reference>
<dbReference type="OrthoDB" id="5818554at2759"/>
<dbReference type="PANTHER" id="PTHR11596:SF95">
    <property type="entry name" value="ALKALINE PHOSPHATASE-RELATED"/>
    <property type="match status" value="1"/>
</dbReference>
<comment type="cofactor">
    <cofactor evidence="2">
        <name>Zn(2+)</name>
        <dbReference type="ChEBI" id="CHEBI:29105"/>
    </cofactor>
    <text evidence="2">Binds 2 Zn(2+) ions.</text>
</comment>
<dbReference type="PhylomeDB" id="B4GPG7"/>
<dbReference type="PANTHER" id="PTHR11596">
    <property type="entry name" value="ALKALINE PHOSPHATASE"/>
    <property type="match status" value="1"/>
</dbReference>
<dbReference type="STRING" id="7234.B4GPG7"/>
<dbReference type="Pfam" id="PF00245">
    <property type="entry name" value="Alk_phosphatase"/>
    <property type="match status" value="1"/>
</dbReference>
<dbReference type="Gene3D" id="3.40.720.10">
    <property type="entry name" value="Alkaline Phosphatase, subunit A"/>
    <property type="match status" value="1"/>
</dbReference>
<keyword evidence="2" id="KW-0862">Zinc</keyword>
<sequence>MFPSTVPLESETHGGDDVAVFASGPYAQLFTGVFEQHFIPHAMGYASCLTERNMCLDGGMARRPR</sequence>
<name>B4GPG7_DROPE</name>
<keyword evidence="2" id="KW-0479">Metal-binding</keyword>
<evidence type="ECO:0000313" key="3">
    <source>
        <dbReference type="EMBL" id="EDW39050.1"/>
    </source>
</evidence>
<dbReference type="SUPFAM" id="SSF53649">
    <property type="entry name" value="Alkaline phosphatase-like"/>
    <property type="match status" value="1"/>
</dbReference>
<accession>B4GPG7</accession>
<evidence type="ECO:0000313" key="4">
    <source>
        <dbReference type="Proteomes" id="UP000008744"/>
    </source>
</evidence>
<dbReference type="Proteomes" id="UP000008744">
    <property type="component" value="Unassembled WGS sequence"/>
</dbReference>
<dbReference type="HOGENOM" id="CLU_2852065_0_0_1"/>
<organism evidence="4">
    <name type="scientific">Drosophila persimilis</name>
    <name type="common">Fruit fly</name>
    <dbReference type="NCBI Taxonomy" id="7234"/>
    <lineage>
        <taxon>Eukaryota</taxon>
        <taxon>Metazoa</taxon>
        <taxon>Ecdysozoa</taxon>
        <taxon>Arthropoda</taxon>
        <taxon>Hexapoda</taxon>
        <taxon>Insecta</taxon>
        <taxon>Pterygota</taxon>
        <taxon>Neoptera</taxon>
        <taxon>Endopterygota</taxon>
        <taxon>Diptera</taxon>
        <taxon>Brachycera</taxon>
        <taxon>Muscomorpha</taxon>
        <taxon>Ephydroidea</taxon>
        <taxon>Drosophilidae</taxon>
        <taxon>Drosophila</taxon>
        <taxon>Sophophora</taxon>
    </lineage>
</organism>
<dbReference type="GO" id="GO:0046872">
    <property type="term" value="F:metal ion binding"/>
    <property type="evidence" value="ECO:0007669"/>
    <property type="project" value="UniProtKB-KW"/>
</dbReference>
<dbReference type="InterPro" id="IPR017850">
    <property type="entry name" value="Alkaline_phosphatase_core_sf"/>
</dbReference>
<dbReference type="EMBL" id="CH479186">
    <property type="protein sequence ID" value="EDW39050.1"/>
    <property type="molecule type" value="Genomic_DNA"/>
</dbReference>
<dbReference type="OMA" id="EADGYHQ"/>
<dbReference type="AlphaFoldDB" id="B4GPG7"/>
<dbReference type="EC" id="3.1.3.1" evidence="1"/>
<protein>
    <recommendedName>
        <fullName evidence="1">alkaline phosphatase</fullName>
        <ecNumber evidence="1">3.1.3.1</ecNumber>
    </recommendedName>
</protein>
<gene>
    <name evidence="3" type="primary">Dper\GL13611</name>
    <name evidence="3" type="ORF">Dper_GL13611</name>
</gene>
<evidence type="ECO:0000256" key="1">
    <source>
        <dbReference type="ARBA" id="ARBA00012647"/>
    </source>
</evidence>
<dbReference type="SMR" id="B4GPG7"/>
<proteinExistence type="predicted"/>
<dbReference type="GO" id="GO:0004035">
    <property type="term" value="F:alkaline phosphatase activity"/>
    <property type="evidence" value="ECO:0007669"/>
    <property type="project" value="UniProtKB-EC"/>
</dbReference>
<dbReference type="InterPro" id="IPR001952">
    <property type="entry name" value="Alkaline_phosphatase"/>
</dbReference>
<evidence type="ECO:0000256" key="2">
    <source>
        <dbReference type="PIRSR" id="PIRSR601952-2"/>
    </source>
</evidence>
<keyword evidence="4" id="KW-1185">Reference proteome</keyword>
<dbReference type="eggNOG" id="KOG4126">
    <property type="taxonomic scope" value="Eukaryota"/>
</dbReference>